<feature type="transmembrane region" description="Helical" evidence="1">
    <location>
        <begin position="164"/>
        <end position="185"/>
    </location>
</feature>
<keyword evidence="1" id="KW-1133">Transmembrane helix</keyword>
<feature type="transmembrane region" description="Helical" evidence="1">
    <location>
        <begin position="104"/>
        <end position="127"/>
    </location>
</feature>
<feature type="transmembrane region" description="Helical" evidence="1">
    <location>
        <begin position="71"/>
        <end position="92"/>
    </location>
</feature>
<keyword evidence="1" id="KW-0812">Transmembrane</keyword>
<evidence type="ECO:0000313" key="2">
    <source>
        <dbReference type="EMBL" id="GAA4048689.1"/>
    </source>
</evidence>
<keyword evidence="3" id="KW-1185">Reference proteome</keyword>
<organism evidence="2 3">
    <name type="scientific">Flavobacterium chungnamense</name>
    <dbReference type="NCBI Taxonomy" id="706182"/>
    <lineage>
        <taxon>Bacteria</taxon>
        <taxon>Pseudomonadati</taxon>
        <taxon>Bacteroidota</taxon>
        <taxon>Flavobacteriia</taxon>
        <taxon>Flavobacteriales</taxon>
        <taxon>Flavobacteriaceae</taxon>
        <taxon>Flavobacterium</taxon>
    </lineage>
</organism>
<keyword evidence="1" id="KW-0472">Membrane</keyword>
<gene>
    <name evidence="2" type="ORF">GCM10022388_12930</name>
</gene>
<feature type="transmembrane region" description="Helical" evidence="1">
    <location>
        <begin position="45"/>
        <end position="65"/>
    </location>
</feature>
<name>A0ABP7UPP2_9FLAO</name>
<feature type="transmembrane region" description="Helical" evidence="1">
    <location>
        <begin position="13"/>
        <end position="33"/>
    </location>
</feature>
<protein>
    <recommendedName>
        <fullName evidence="4">DUF2306 domain-containing protein</fullName>
    </recommendedName>
</protein>
<feature type="transmembrane region" description="Helical" evidence="1">
    <location>
        <begin position="133"/>
        <end position="152"/>
    </location>
</feature>
<dbReference type="EMBL" id="BAABCS010000014">
    <property type="protein sequence ID" value="GAA4048689.1"/>
    <property type="molecule type" value="Genomic_DNA"/>
</dbReference>
<feature type="transmembrane region" description="Helical" evidence="1">
    <location>
        <begin position="191"/>
        <end position="210"/>
    </location>
</feature>
<sequence>MGLMINSELIFKILLVIHIIAGSIGLITGTINITRKKGDKLHKNVGLFFLYGMIINGIAGLLMTLIHSNPFLFIVGIFSIYMAATGQRYLSLKGLLKGEKAKNIDWILSAIMLLFGIGFVIYGILILFSSNNFGIVLLVFGFISISMVYQDFKNYKGQNSIKNFWLLVHIQRMIGSYIAAATAFLVVNNTFLPAVVAWLLPTVLLVPLIIKWSNKYKIVSK</sequence>
<evidence type="ECO:0008006" key="4">
    <source>
        <dbReference type="Google" id="ProtNLM"/>
    </source>
</evidence>
<proteinExistence type="predicted"/>
<evidence type="ECO:0000256" key="1">
    <source>
        <dbReference type="SAM" id="Phobius"/>
    </source>
</evidence>
<accession>A0ABP7UPP2</accession>
<reference evidence="3" key="1">
    <citation type="journal article" date="2019" name="Int. J. Syst. Evol. Microbiol.">
        <title>The Global Catalogue of Microorganisms (GCM) 10K type strain sequencing project: providing services to taxonomists for standard genome sequencing and annotation.</title>
        <authorList>
            <consortium name="The Broad Institute Genomics Platform"/>
            <consortium name="The Broad Institute Genome Sequencing Center for Infectious Disease"/>
            <person name="Wu L."/>
            <person name="Ma J."/>
        </authorList>
    </citation>
    <scope>NUCLEOTIDE SEQUENCE [LARGE SCALE GENOMIC DNA]</scope>
    <source>
        <strain evidence="3">JCM 17068</strain>
    </source>
</reference>
<comment type="caution">
    <text evidence="2">The sequence shown here is derived from an EMBL/GenBank/DDBJ whole genome shotgun (WGS) entry which is preliminary data.</text>
</comment>
<dbReference type="Proteomes" id="UP001500426">
    <property type="component" value="Unassembled WGS sequence"/>
</dbReference>
<evidence type="ECO:0000313" key="3">
    <source>
        <dbReference type="Proteomes" id="UP001500426"/>
    </source>
</evidence>